<dbReference type="GO" id="GO:0016757">
    <property type="term" value="F:glycosyltransferase activity"/>
    <property type="evidence" value="ECO:0007669"/>
    <property type="project" value="UniProtKB-KW"/>
</dbReference>
<dbReference type="OrthoDB" id="9810066at2"/>
<dbReference type="AlphaFoldDB" id="A0A1G9Y1G8"/>
<keyword evidence="3" id="KW-1185">Reference proteome</keyword>
<proteinExistence type="predicted"/>
<dbReference type="EMBL" id="LT629701">
    <property type="protein sequence ID" value="SDN02491.1"/>
    <property type="molecule type" value="Genomic_DNA"/>
</dbReference>
<dbReference type="InterPro" id="IPR000836">
    <property type="entry name" value="PRTase_dom"/>
</dbReference>
<accession>A0A1G9Y1G8</accession>
<organism evidence="2 3">
    <name type="scientific">Allokutzneria albata</name>
    <name type="common">Kibdelosporangium albatum</name>
    <dbReference type="NCBI Taxonomy" id="211114"/>
    <lineage>
        <taxon>Bacteria</taxon>
        <taxon>Bacillati</taxon>
        <taxon>Actinomycetota</taxon>
        <taxon>Actinomycetes</taxon>
        <taxon>Pseudonocardiales</taxon>
        <taxon>Pseudonocardiaceae</taxon>
        <taxon>Allokutzneria</taxon>
    </lineage>
</organism>
<evidence type="ECO:0000313" key="3">
    <source>
        <dbReference type="Proteomes" id="UP000183376"/>
    </source>
</evidence>
<reference evidence="2 3" key="1">
    <citation type="submission" date="2016-10" db="EMBL/GenBank/DDBJ databases">
        <authorList>
            <person name="de Groot N.N."/>
        </authorList>
    </citation>
    <scope>NUCLEOTIDE SEQUENCE [LARGE SCALE GENOMIC DNA]</scope>
    <source>
        <strain evidence="2 3">DSM 44149</strain>
    </source>
</reference>
<dbReference type="Gene3D" id="3.30.1310.20">
    <property type="entry name" value="PRTase-like"/>
    <property type="match status" value="1"/>
</dbReference>
<name>A0A1G9Y1G8_ALLAB</name>
<evidence type="ECO:0000259" key="1">
    <source>
        <dbReference type="Pfam" id="PF00156"/>
    </source>
</evidence>
<evidence type="ECO:0000313" key="2">
    <source>
        <dbReference type="EMBL" id="SDN02491.1"/>
    </source>
</evidence>
<protein>
    <submittedName>
        <fullName evidence="2">Predicted phosphoribosyltransferase</fullName>
    </submittedName>
</protein>
<dbReference type="SUPFAM" id="SSF53271">
    <property type="entry name" value="PRTase-like"/>
    <property type="match status" value="1"/>
</dbReference>
<dbReference type="Pfam" id="PF00156">
    <property type="entry name" value="Pribosyltran"/>
    <property type="match status" value="1"/>
</dbReference>
<dbReference type="RefSeq" id="WP_052407150.1">
    <property type="nucleotide sequence ID" value="NZ_JOEF01000005.1"/>
</dbReference>
<sequence>MFTDRVQAGRKLAKRVARRLRGSARDPLVLALPRGGVPVAIAVAKVLECELDVIVARKIGAPGHPEFGVGALAENGSPVFDQRTLNRLRLTEAGLSDIVERERNEVQARIRRYRHGRALRDVTGRTVVVVDDGLATGSTARAALKWLREHRARELVLAVPVCSPTGRKTVADDADDIVCIRAPRSFRAVGQWYADFRQLSDEDVTEALRTGTPQRARPSEDS</sequence>
<gene>
    <name evidence="2" type="ORF">SAMN04489726_4519</name>
</gene>
<dbReference type="Proteomes" id="UP000183376">
    <property type="component" value="Chromosome I"/>
</dbReference>
<keyword evidence="2" id="KW-0808">Transferase</keyword>
<feature type="domain" description="Phosphoribosyltransferase" evidence="1">
    <location>
        <begin position="7"/>
        <end position="181"/>
    </location>
</feature>
<keyword evidence="2" id="KW-0328">Glycosyltransferase</keyword>
<dbReference type="STRING" id="211114.SAMN04489726_4519"/>
<dbReference type="Gene3D" id="3.40.50.2020">
    <property type="match status" value="1"/>
</dbReference>
<dbReference type="InterPro" id="IPR029057">
    <property type="entry name" value="PRTase-like"/>
</dbReference>
<dbReference type="CDD" id="cd06223">
    <property type="entry name" value="PRTases_typeI"/>
    <property type="match status" value="1"/>
</dbReference>